<gene>
    <name evidence="1" type="ORF">QBC46DRAFT_167723</name>
</gene>
<proteinExistence type="predicted"/>
<dbReference type="Gene3D" id="3.10.450.50">
    <property type="match status" value="1"/>
</dbReference>
<dbReference type="Proteomes" id="UP001303473">
    <property type="component" value="Unassembled WGS sequence"/>
</dbReference>
<reference evidence="2" key="1">
    <citation type="journal article" date="2023" name="Mol. Phylogenet. Evol.">
        <title>Genome-scale phylogeny and comparative genomics of the fungal order Sordariales.</title>
        <authorList>
            <person name="Hensen N."/>
            <person name="Bonometti L."/>
            <person name="Westerberg I."/>
            <person name="Brannstrom I.O."/>
            <person name="Guillou S."/>
            <person name="Cros-Aarteil S."/>
            <person name="Calhoun S."/>
            <person name="Haridas S."/>
            <person name="Kuo A."/>
            <person name="Mondo S."/>
            <person name="Pangilinan J."/>
            <person name="Riley R."/>
            <person name="LaButti K."/>
            <person name="Andreopoulos B."/>
            <person name="Lipzen A."/>
            <person name="Chen C."/>
            <person name="Yan M."/>
            <person name="Daum C."/>
            <person name="Ng V."/>
            <person name="Clum A."/>
            <person name="Steindorff A."/>
            <person name="Ohm R.A."/>
            <person name="Martin F."/>
            <person name="Silar P."/>
            <person name="Natvig D.O."/>
            <person name="Lalanne C."/>
            <person name="Gautier V."/>
            <person name="Ament-Velasquez S.L."/>
            <person name="Kruys A."/>
            <person name="Hutchinson M.I."/>
            <person name="Powell A.J."/>
            <person name="Barry K."/>
            <person name="Miller A.N."/>
            <person name="Grigoriev I.V."/>
            <person name="Debuchy R."/>
            <person name="Gladieux P."/>
            <person name="Hiltunen Thoren M."/>
            <person name="Johannesson H."/>
        </authorList>
    </citation>
    <scope>NUCLEOTIDE SEQUENCE [LARGE SCALE GENOMIC DNA]</scope>
    <source>
        <strain evidence="2">CBS 340.73</strain>
    </source>
</reference>
<protein>
    <recommendedName>
        <fullName evidence="3">SnoaL-like domain-containing protein</fullName>
    </recommendedName>
</protein>
<keyword evidence="2" id="KW-1185">Reference proteome</keyword>
<comment type="caution">
    <text evidence="1">The sequence shown here is derived from an EMBL/GenBank/DDBJ whole genome shotgun (WGS) entry which is preliminary data.</text>
</comment>
<dbReference type="EMBL" id="MU853831">
    <property type="protein sequence ID" value="KAK3938377.1"/>
    <property type="molecule type" value="Genomic_DNA"/>
</dbReference>
<dbReference type="AlphaFoldDB" id="A0AAN6N379"/>
<evidence type="ECO:0008006" key="3">
    <source>
        <dbReference type="Google" id="ProtNLM"/>
    </source>
</evidence>
<evidence type="ECO:0000313" key="1">
    <source>
        <dbReference type="EMBL" id="KAK3938377.1"/>
    </source>
</evidence>
<accession>A0AAN6N379</accession>
<organism evidence="1 2">
    <name type="scientific">Diplogelasinospora grovesii</name>
    <dbReference type="NCBI Taxonomy" id="303347"/>
    <lineage>
        <taxon>Eukaryota</taxon>
        <taxon>Fungi</taxon>
        <taxon>Dikarya</taxon>
        <taxon>Ascomycota</taxon>
        <taxon>Pezizomycotina</taxon>
        <taxon>Sordariomycetes</taxon>
        <taxon>Sordariomycetidae</taxon>
        <taxon>Sordariales</taxon>
        <taxon>Diplogelasinosporaceae</taxon>
        <taxon>Diplogelasinospora</taxon>
    </lineage>
</organism>
<name>A0AAN6N379_9PEZI</name>
<evidence type="ECO:0000313" key="2">
    <source>
        <dbReference type="Proteomes" id="UP001303473"/>
    </source>
</evidence>
<sequence>MSAVRRQQLFREARAFCDSFAAHASPDEMIAKHFSAKFLPYRNDISVLEHGVPQIAPFVGRKFQGKSGVRKYFETVSQYLTYDNVSFLDSDFMVDPQTYKVAVRGKGRFTWKSTGQSWIESIHYQLSFAELEIGCLMRLVSYEVWADTGAAYLASKGLLDVSEGSDSDRTPEVIT</sequence>